<dbReference type="PROSITE" id="PS50878">
    <property type="entry name" value="RT_POL"/>
    <property type="match status" value="1"/>
</dbReference>
<dbReference type="RefSeq" id="XP_031439271.1">
    <property type="nucleotide sequence ID" value="XM_031583411.2"/>
</dbReference>
<dbReference type="AlphaFoldDB" id="A0A6P8GNI8"/>
<comment type="similarity">
    <text evidence="1">Belongs to the beta type-B retroviral polymerase family. HERV class-II K(HML-2) pol subfamily.</text>
</comment>
<dbReference type="InterPro" id="IPR036397">
    <property type="entry name" value="RNaseH_sf"/>
</dbReference>
<feature type="domain" description="Reverse transcriptase" evidence="5">
    <location>
        <begin position="157"/>
        <end position="335"/>
    </location>
</feature>
<dbReference type="InterPro" id="IPR043502">
    <property type="entry name" value="DNA/RNA_pol_sf"/>
</dbReference>
<dbReference type="KEGG" id="char:105899283"/>
<dbReference type="Pfam" id="PF17919">
    <property type="entry name" value="RT_RNaseH_2"/>
    <property type="match status" value="1"/>
</dbReference>
<dbReference type="InterPro" id="IPR000477">
    <property type="entry name" value="RT_dom"/>
</dbReference>
<name>A0A6P8GNI8_CLUHA</name>
<evidence type="ECO:0000256" key="2">
    <source>
        <dbReference type="ARBA" id="ARBA00012180"/>
    </source>
</evidence>
<protein>
    <recommendedName>
        <fullName evidence="3">Gypsy retrotransposon integrase-like protein 1</fullName>
        <ecNumber evidence="2">3.1.26.4</ecNumber>
    </recommendedName>
</protein>
<dbReference type="Pfam" id="PF17921">
    <property type="entry name" value="Integrase_H2C2"/>
    <property type="match status" value="1"/>
</dbReference>
<dbReference type="PANTHER" id="PTHR37984:SF14">
    <property type="entry name" value="RIBONUCLEASE H"/>
    <property type="match status" value="1"/>
</dbReference>
<dbReference type="Gene3D" id="3.30.70.270">
    <property type="match status" value="2"/>
</dbReference>
<evidence type="ECO:0000259" key="6">
    <source>
        <dbReference type="PROSITE" id="PS50994"/>
    </source>
</evidence>
<evidence type="ECO:0000256" key="4">
    <source>
        <dbReference type="SAM" id="MobiDB-lite"/>
    </source>
</evidence>
<dbReference type="PROSITE" id="PS50994">
    <property type="entry name" value="INTEGRASE"/>
    <property type="match status" value="1"/>
</dbReference>
<proteinExistence type="inferred from homology"/>
<dbReference type="FunFam" id="1.10.340.70:FF:000003">
    <property type="entry name" value="Protein CBG25708"/>
    <property type="match status" value="1"/>
</dbReference>
<dbReference type="PANTHER" id="PTHR37984">
    <property type="entry name" value="PROTEIN CBG26694"/>
    <property type="match status" value="1"/>
</dbReference>
<dbReference type="InterPro" id="IPR012337">
    <property type="entry name" value="RNaseH-like_sf"/>
</dbReference>
<dbReference type="InterPro" id="IPR001584">
    <property type="entry name" value="Integrase_cat-core"/>
</dbReference>
<evidence type="ECO:0000313" key="7">
    <source>
        <dbReference type="Proteomes" id="UP000515152"/>
    </source>
</evidence>
<dbReference type="CDD" id="cd09274">
    <property type="entry name" value="RNase_HI_RT_Ty3"/>
    <property type="match status" value="1"/>
</dbReference>
<dbReference type="Pfam" id="PF00665">
    <property type="entry name" value="rve"/>
    <property type="match status" value="1"/>
</dbReference>
<gene>
    <name evidence="8" type="primary">LOC105899283</name>
</gene>
<dbReference type="FunFam" id="3.30.420.10:FF:000063">
    <property type="entry name" value="Retrovirus-related Pol polyprotein from transposon 297-like Protein"/>
    <property type="match status" value="1"/>
</dbReference>
<dbReference type="Gene3D" id="3.10.10.10">
    <property type="entry name" value="HIV Type 1 Reverse Transcriptase, subunit A, domain 1"/>
    <property type="match status" value="1"/>
</dbReference>
<dbReference type="SUPFAM" id="SSF53098">
    <property type="entry name" value="Ribonuclease H-like"/>
    <property type="match status" value="1"/>
</dbReference>
<evidence type="ECO:0000259" key="5">
    <source>
        <dbReference type="PROSITE" id="PS50878"/>
    </source>
</evidence>
<dbReference type="GO" id="GO:0015074">
    <property type="term" value="P:DNA integration"/>
    <property type="evidence" value="ECO:0007669"/>
    <property type="project" value="InterPro"/>
</dbReference>
<dbReference type="CDD" id="cd01647">
    <property type="entry name" value="RT_LTR"/>
    <property type="match status" value="1"/>
</dbReference>
<dbReference type="InterPro" id="IPR041577">
    <property type="entry name" value="RT_RNaseH_2"/>
</dbReference>
<dbReference type="Gene3D" id="1.10.340.70">
    <property type="match status" value="1"/>
</dbReference>
<dbReference type="Gene3D" id="3.30.420.10">
    <property type="entry name" value="Ribonuclease H-like superfamily/Ribonuclease H"/>
    <property type="match status" value="1"/>
</dbReference>
<dbReference type="GO" id="GO:0004523">
    <property type="term" value="F:RNA-DNA hybrid ribonuclease activity"/>
    <property type="evidence" value="ECO:0007669"/>
    <property type="project" value="UniProtKB-EC"/>
</dbReference>
<evidence type="ECO:0000256" key="1">
    <source>
        <dbReference type="ARBA" id="ARBA00010879"/>
    </source>
</evidence>
<evidence type="ECO:0000256" key="3">
    <source>
        <dbReference type="ARBA" id="ARBA00039658"/>
    </source>
</evidence>
<dbReference type="EC" id="3.1.26.4" evidence="2"/>
<dbReference type="Pfam" id="PF00078">
    <property type="entry name" value="RVT_1"/>
    <property type="match status" value="1"/>
</dbReference>
<dbReference type="Proteomes" id="UP000515152">
    <property type="component" value="Chromosome 16"/>
</dbReference>
<dbReference type="InterPro" id="IPR050951">
    <property type="entry name" value="Retrovirus_Pol_polyprotein"/>
</dbReference>
<sequence>MAYYIGRLDAFDSSTEDWNTYIERLEQFFAANEVEEDKYVPVLLSAMGGKAYSLLRSLTARDKPSGKSYDEIVETYTGEKVVPIGVLSVQVEDNKQEDVLDLYVLEKGGAPLWGREWLRKLRLDWSAIKSLHVLSKARPVPYAIRPLVEKELDRLEAQGILSRVDWSPWATPVVPIVKKNGTVRLCGDFKVTVNPVFQVEQYPLPRIEDIFANLSGGKRFSKVDLADAYLQMEMEEDSKTFMTINTIKGLYRYNRLVFGVASAPAIWQRAMDQVLQGVPGTQCYLDDIIVTGGTDREHLENLRQVLKRLQEYGLRARREKCEFFKSSVTYCGHTIDVNGLHKCQEKVQAVLKAPRPEDVSQLRSFLGFVNYYHRFLPNLATALHSLNQLLQTGRKWELTRDCERAFREAKTLVTSPTVLTHYNPSLPVKLACDASPYGIGAVMSHVMDDGSERPIAFASRSLTKAEKNYAQIDKEALSLVWGVKRFNQYLFGREFTLITDHQPLMSIFSPQKGVPVTAAACMQRWALFLGGHQYKIEFQRTGVHADADGLSRLPLNDINNKQDDCCALDMFTLSQIESPPITAEMVQAETKRDKTLSQVYLATQAGWTTAHKTTLAPFYQRRNELTLNTGCVMWGTRVIIPSNLRTKVLEELHSGHLGVVKMKALARSFVWWPGIDQDVESVAMKCSGCQQVQNEPARSPLHLWEWPASPWQRIHVDFAGPFMGTNFLVVVDACSKWPEVFTMNSTTTNQTITVLRELFARTGVPEQLVSDNGPQFTSEDFQTFLRNNGIRHITSAPWHPATNGQAERFVQTLKQGLKAMNGDHINLHQKLCNLLFAYRNATHATTNQTPAMLFLGRRLRSRLDLLQPNNKRTVQDRQIKQAKRACDRKLRHFVVGQTVLARSYRGDHKWVPTTVKERHGPLSYTVEVASGAVWRRHVDQLRSSGLTLEEHLSVVSTSAEKGGQTAAPESSAMDCPSVFIPASTTDTSAPGGNQADTSGEEERYPTRVHRPPQRLIEE</sequence>
<keyword evidence="7" id="KW-1185">Reference proteome</keyword>
<dbReference type="SUPFAM" id="SSF56672">
    <property type="entry name" value="DNA/RNA polymerases"/>
    <property type="match status" value="1"/>
</dbReference>
<dbReference type="GO" id="GO:0003676">
    <property type="term" value="F:nucleic acid binding"/>
    <property type="evidence" value="ECO:0007669"/>
    <property type="project" value="InterPro"/>
</dbReference>
<dbReference type="OrthoDB" id="775972at2759"/>
<feature type="region of interest" description="Disordered" evidence="4">
    <location>
        <begin position="957"/>
        <end position="1018"/>
    </location>
</feature>
<dbReference type="InterPro" id="IPR043128">
    <property type="entry name" value="Rev_trsase/Diguanyl_cyclase"/>
</dbReference>
<evidence type="ECO:0000313" key="8">
    <source>
        <dbReference type="RefSeq" id="XP_031439271.1"/>
    </source>
</evidence>
<dbReference type="FunFam" id="3.30.70.270:FF:000026">
    <property type="entry name" value="Transposon Ty3-G Gag-Pol polyprotein"/>
    <property type="match status" value="1"/>
</dbReference>
<reference evidence="8" key="1">
    <citation type="submission" date="2025-08" db="UniProtKB">
        <authorList>
            <consortium name="RefSeq"/>
        </authorList>
    </citation>
    <scope>IDENTIFICATION</scope>
</reference>
<feature type="domain" description="Integrase catalytic" evidence="6">
    <location>
        <begin position="706"/>
        <end position="858"/>
    </location>
</feature>
<feature type="compositionally biased region" description="Polar residues" evidence="4">
    <location>
        <begin position="982"/>
        <end position="997"/>
    </location>
</feature>
<organism evidence="7 8">
    <name type="scientific">Clupea harengus</name>
    <name type="common">Atlantic herring</name>
    <dbReference type="NCBI Taxonomy" id="7950"/>
    <lineage>
        <taxon>Eukaryota</taxon>
        <taxon>Metazoa</taxon>
        <taxon>Chordata</taxon>
        <taxon>Craniata</taxon>
        <taxon>Vertebrata</taxon>
        <taxon>Euteleostomi</taxon>
        <taxon>Actinopterygii</taxon>
        <taxon>Neopterygii</taxon>
        <taxon>Teleostei</taxon>
        <taxon>Clupei</taxon>
        <taxon>Clupeiformes</taxon>
        <taxon>Clupeoidei</taxon>
        <taxon>Clupeidae</taxon>
        <taxon>Clupea</taxon>
    </lineage>
</organism>
<dbReference type="GeneID" id="105899283"/>
<dbReference type="InterPro" id="IPR041588">
    <property type="entry name" value="Integrase_H2C2"/>
</dbReference>
<accession>A0A6P8GNI8</accession>